<keyword evidence="3" id="KW-1185">Reference proteome</keyword>
<evidence type="ECO:0000313" key="2">
    <source>
        <dbReference type="EMBL" id="GIJ72836.1"/>
    </source>
</evidence>
<organism evidence="2 3">
    <name type="scientific">Virgisporangium ochraceum</name>
    <dbReference type="NCBI Taxonomy" id="65505"/>
    <lineage>
        <taxon>Bacteria</taxon>
        <taxon>Bacillati</taxon>
        <taxon>Actinomycetota</taxon>
        <taxon>Actinomycetes</taxon>
        <taxon>Micromonosporales</taxon>
        <taxon>Micromonosporaceae</taxon>
        <taxon>Virgisporangium</taxon>
    </lineage>
</organism>
<comment type="caution">
    <text evidence="2">The sequence shown here is derived from an EMBL/GenBank/DDBJ whole genome shotgun (WGS) entry which is preliminary data.</text>
</comment>
<dbReference type="EMBL" id="BOPH01000105">
    <property type="protein sequence ID" value="GIJ72836.1"/>
    <property type="molecule type" value="Genomic_DNA"/>
</dbReference>
<protein>
    <submittedName>
        <fullName evidence="2">Uncharacterized protein</fullName>
    </submittedName>
</protein>
<evidence type="ECO:0000256" key="1">
    <source>
        <dbReference type="SAM" id="MobiDB-lite"/>
    </source>
</evidence>
<dbReference type="Proteomes" id="UP000635606">
    <property type="component" value="Unassembled WGS sequence"/>
</dbReference>
<feature type="compositionally biased region" description="Low complexity" evidence="1">
    <location>
        <begin position="1"/>
        <end position="14"/>
    </location>
</feature>
<evidence type="ECO:0000313" key="3">
    <source>
        <dbReference type="Proteomes" id="UP000635606"/>
    </source>
</evidence>
<feature type="region of interest" description="Disordered" evidence="1">
    <location>
        <begin position="1"/>
        <end position="30"/>
    </location>
</feature>
<feature type="compositionally biased region" description="Basic and acidic residues" evidence="1">
    <location>
        <begin position="18"/>
        <end position="28"/>
    </location>
</feature>
<name>A0A8J4EFL2_9ACTN</name>
<sequence length="46" mass="5030">MRSAMESISASAARRAGRRDEPVGVVRDRHPRPTSILASYDFLTAA</sequence>
<reference evidence="2" key="1">
    <citation type="submission" date="2021-01" db="EMBL/GenBank/DDBJ databases">
        <title>Whole genome shotgun sequence of Virgisporangium ochraceum NBRC 16418.</title>
        <authorList>
            <person name="Komaki H."/>
            <person name="Tamura T."/>
        </authorList>
    </citation>
    <scope>NUCLEOTIDE SEQUENCE</scope>
    <source>
        <strain evidence="2">NBRC 16418</strain>
    </source>
</reference>
<gene>
    <name evidence="2" type="ORF">Voc01_077530</name>
</gene>
<accession>A0A8J4EFL2</accession>
<dbReference type="AlphaFoldDB" id="A0A8J4EFL2"/>
<proteinExistence type="predicted"/>